<keyword evidence="3" id="KW-0687">Ribonucleoprotein</keyword>
<proteinExistence type="inferred from homology"/>
<dbReference type="InterPro" id="IPR001780">
    <property type="entry name" value="Ribosomal_eL33"/>
</dbReference>
<evidence type="ECO:0000313" key="5">
    <source>
        <dbReference type="Proteomes" id="UP000192639"/>
    </source>
</evidence>
<dbReference type="VEuPathDB" id="MicrosporidiaDB:ECANGB1_2502"/>
<dbReference type="PANTHER" id="PTHR10902">
    <property type="entry name" value="60S RIBOSOMAL PROTEIN L35A"/>
    <property type="match status" value="1"/>
</dbReference>
<name>A0A1Y1S826_9MICR</name>
<dbReference type="GO" id="GO:0005840">
    <property type="term" value="C:ribosome"/>
    <property type="evidence" value="ECO:0007669"/>
    <property type="project" value="UniProtKB-KW"/>
</dbReference>
<comment type="similarity">
    <text evidence="1">Belongs to the eukaryotic ribosomal protein eL33 family.</text>
</comment>
<evidence type="ECO:0000256" key="2">
    <source>
        <dbReference type="ARBA" id="ARBA00022980"/>
    </source>
</evidence>
<keyword evidence="5" id="KW-1185">Reference proteome</keyword>
<dbReference type="SUPFAM" id="SSF50447">
    <property type="entry name" value="Translation proteins"/>
    <property type="match status" value="1"/>
</dbReference>
<dbReference type="GO" id="GO:0006412">
    <property type="term" value="P:translation"/>
    <property type="evidence" value="ECO:0007669"/>
    <property type="project" value="InterPro"/>
</dbReference>
<protein>
    <submittedName>
        <fullName evidence="4">Ribosomal prt L35A</fullName>
    </submittedName>
</protein>
<reference evidence="4 5" key="1">
    <citation type="journal article" date="2017" name="Environ. Microbiol.">
        <title>Decay of the glycolytic pathway and adaptation to intranuclear parasitism within Enterocytozoonidae microsporidia.</title>
        <authorList>
            <person name="Wiredu Boakye D."/>
            <person name="Jaroenlak P."/>
            <person name="Prachumwat A."/>
            <person name="Williams T.A."/>
            <person name="Bateman K.S."/>
            <person name="Itsathitphaisarn O."/>
            <person name="Sritunyalucksana K."/>
            <person name="Paszkiewicz K.H."/>
            <person name="Moore K.A."/>
            <person name="Stentiford G.D."/>
            <person name="Williams B.A."/>
        </authorList>
    </citation>
    <scope>NUCLEOTIDE SEQUENCE [LARGE SCALE GENOMIC DNA]</scope>
    <source>
        <strain evidence="4 5">GB1</strain>
    </source>
</reference>
<dbReference type="GO" id="GO:1990904">
    <property type="term" value="C:ribonucleoprotein complex"/>
    <property type="evidence" value="ECO:0007669"/>
    <property type="project" value="UniProtKB-KW"/>
</dbReference>
<evidence type="ECO:0000313" key="4">
    <source>
        <dbReference type="EMBL" id="ORD94598.1"/>
    </source>
</evidence>
<dbReference type="InterPro" id="IPR038661">
    <property type="entry name" value="Ribosomal_eL33_sf"/>
</dbReference>
<dbReference type="Gene3D" id="2.40.10.190">
    <property type="entry name" value="translation elongation factor selb, chain A, domain 4"/>
    <property type="match status" value="1"/>
</dbReference>
<sequence length="103" mass="11800">MSTELESIHILGTFVSHRRGQRRLHPKQAILTIDSVYDRETAQKYVRNGVLFTYTRPEGDVVNIHGFIKAVHGNKGAVRATFERNLNPKAQGQRILVKLYKIE</sequence>
<dbReference type="OrthoDB" id="1166329at2759"/>
<evidence type="ECO:0000256" key="3">
    <source>
        <dbReference type="ARBA" id="ARBA00023274"/>
    </source>
</evidence>
<dbReference type="EMBL" id="LWDP01000015">
    <property type="protein sequence ID" value="ORD94598.1"/>
    <property type="molecule type" value="Genomic_DNA"/>
</dbReference>
<dbReference type="Proteomes" id="UP000192639">
    <property type="component" value="Unassembled WGS sequence"/>
</dbReference>
<comment type="caution">
    <text evidence="4">The sequence shown here is derived from an EMBL/GenBank/DDBJ whole genome shotgun (WGS) entry which is preliminary data.</text>
</comment>
<dbReference type="AlphaFoldDB" id="A0A1Y1S826"/>
<dbReference type="InterPro" id="IPR009000">
    <property type="entry name" value="Transl_B-barrel_sf"/>
</dbReference>
<organism evidence="4 5">
    <name type="scientific">Enterospora canceri</name>
    <dbReference type="NCBI Taxonomy" id="1081671"/>
    <lineage>
        <taxon>Eukaryota</taxon>
        <taxon>Fungi</taxon>
        <taxon>Fungi incertae sedis</taxon>
        <taxon>Microsporidia</taxon>
        <taxon>Enterocytozoonidae</taxon>
        <taxon>Enterospora</taxon>
    </lineage>
</organism>
<accession>A0A1Y1S826</accession>
<evidence type="ECO:0000256" key="1">
    <source>
        <dbReference type="ARBA" id="ARBA00009269"/>
    </source>
</evidence>
<dbReference type="GO" id="GO:0003735">
    <property type="term" value="F:structural constituent of ribosome"/>
    <property type="evidence" value="ECO:0007669"/>
    <property type="project" value="InterPro"/>
</dbReference>
<dbReference type="Pfam" id="PF01247">
    <property type="entry name" value="Ribosomal_L35Ae"/>
    <property type="match status" value="1"/>
</dbReference>
<gene>
    <name evidence="4" type="ORF">ECANGB1_2502</name>
</gene>
<keyword evidence="2" id="KW-0689">Ribosomal protein</keyword>